<evidence type="ECO:0000256" key="11">
    <source>
        <dbReference type="ARBA" id="ARBA00023014"/>
    </source>
</evidence>
<dbReference type="EC" id="1.4.1.13" evidence="18"/>
<dbReference type="InterPro" id="IPR002489">
    <property type="entry name" value="Glu_synth_asu_C"/>
</dbReference>
<sequence>ARLIKMRRPILTDAEVERLGRVGAEEFRPATLRLAFPAGGDGGALGAALEALADRAVALAKGEGRRLLILSDRGLGADEAPIPSLLAVAAVNRALVAVGVRPETGLIVQSGEVREVMHVALLLGYGATAVHPWLALATVADLAARGQTGADAVTATGNFIQALDKGLLKVLSKMGVSTLRSYRSAQLFEAVGLGEALVSRWLPGTVSRVGGIGLGEIAADANRRNASAAAPTPLLPPGGAHVFRVGGERHLWTPEALADFRQAVREGDYGLFKRFSRAIDGQARRLCTLRGLFAFRPTRAIPLEEVEGEAAILRRFVSGAMSLGSLSPEAHETIARAMNAIGAMSNSGEGGENAERFGTDRASAIKQVASGRFGVTAGYLRSARDLQIKIAQGAKPGEGGQLPGHKVDAFVARIRHALPGLTLISPPPHHDIYSIEDFAQLIHDLRAVNPDARVSVKLVSEAGVGTVAAGVAKAQADVILVAGHDGGTGASPLSSIHHAGLPWELGLAETHQTLTLNRLRRRVRLQVDGQLKTGRDVVIGALLGAQEFGFATTILVCLGCVMMRQCHANTCPAGVATQDPERRKCFSGRPEYIVNFLTFVAREVREWLAALGLRSLDEACGRADLLCLDPEAAVGKVATLDCSALFRRVAPDPAEPLPAKEPAGRFDRDVLLPALGGVGAVRAGTPCEADLPVRNVDRSVGAGLAGEIADATGGAGFPEGTFRVRLRGVAGQSLGAFLTRGVTLTLEGVANDYVGKGLSGGVIAVRPPEAPGFAPEENVAAGNVIGYGATSGCIHVGGLVGERFAIRNSGATLTCEGTGDHGCEYMTGGRVLVLGRTGDNFAAGMTGGLAYVLDEAGDLDLRCNLGDVDLESVDPGTEAAAELRALLEAHAAATGSPKARRVLADLPDWLPRFVRVFPVEYRRVLEAQRHE</sequence>
<dbReference type="NCBIfam" id="NF008730">
    <property type="entry name" value="PRK11750.1"/>
    <property type="match status" value="1"/>
</dbReference>
<feature type="non-terminal residue" evidence="18">
    <location>
        <position position="1"/>
    </location>
</feature>
<evidence type="ECO:0000256" key="7">
    <source>
        <dbReference type="ARBA" id="ARBA00022723"/>
    </source>
</evidence>
<dbReference type="SUPFAM" id="SSF51395">
    <property type="entry name" value="FMN-linked oxidoreductases"/>
    <property type="match status" value="1"/>
</dbReference>
<dbReference type="Gene3D" id="2.160.20.60">
    <property type="entry name" value="Glutamate synthase, alpha subunit, C-terminal domain"/>
    <property type="match status" value="1"/>
</dbReference>
<evidence type="ECO:0000256" key="5">
    <source>
        <dbReference type="ARBA" id="ARBA00022630"/>
    </source>
</evidence>
<name>A0A9D1NMD9_9BACT</name>
<keyword evidence="11" id="KW-0411">Iron-sulfur</keyword>
<keyword evidence="5" id="KW-0285">Flavoprotein</keyword>
<keyword evidence="7" id="KW-0479">Metal-binding</keyword>
<dbReference type="Pfam" id="PF01493">
    <property type="entry name" value="GXGXG"/>
    <property type="match status" value="1"/>
</dbReference>
<evidence type="ECO:0000259" key="16">
    <source>
        <dbReference type="Pfam" id="PF01645"/>
    </source>
</evidence>
<dbReference type="AlphaFoldDB" id="A0A9D1NMD9"/>
<gene>
    <name evidence="18" type="primary">gltB</name>
    <name evidence="18" type="ORF">IAC79_01000</name>
</gene>
<dbReference type="CDD" id="cd02808">
    <property type="entry name" value="GltS_FMN"/>
    <property type="match status" value="1"/>
</dbReference>
<dbReference type="InterPro" id="IPR036485">
    <property type="entry name" value="Glu_synth_asu_C_sf"/>
</dbReference>
<keyword evidence="12" id="KW-0314">Glutamate biosynthesis</keyword>
<dbReference type="InterPro" id="IPR051394">
    <property type="entry name" value="Glutamate_Synthase"/>
</dbReference>
<evidence type="ECO:0000256" key="6">
    <source>
        <dbReference type="ARBA" id="ARBA00022643"/>
    </source>
</evidence>
<evidence type="ECO:0000256" key="4">
    <source>
        <dbReference type="ARBA" id="ARBA00022605"/>
    </source>
</evidence>
<dbReference type="EMBL" id="DVOR01000034">
    <property type="protein sequence ID" value="HIV08679.1"/>
    <property type="molecule type" value="Genomic_DNA"/>
</dbReference>
<dbReference type="SUPFAM" id="SSF69336">
    <property type="entry name" value="Alpha subunit of glutamate synthase, C-terminal domain"/>
    <property type="match status" value="1"/>
</dbReference>
<dbReference type="GO" id="GO:0051538">
    <property type="term" value="F:3 iron, 4 sulfur cluster binding"/>
    <property type="evidence" value="ECO:0007669"/>
    <property type="project" value="UniProtKB-KW"/>
</dbReference>
<accession>A0A9D1NMD9</accession>
<keyword evidence="13" id="KW-0003">3Fe-4S</keyword>
<dbReference type="GO" id="GO:0004355">
    <property type="term" value="F:glutamate synthase (NADPH) activity"/>
    <property type="evidence" value="ECO:0007669"/>
    <property type="project" value="UniProtKB-EC"/>
</dbReference>
<evidence type="ECO:0000256" key="8">
    <source>
        <dbReference type="ARBA" id="ARBA00022962"/>
    </source>
</evidence>
<dbReference type="Pfam" id="PF04898">
    <property type="entry name" value="Glu_syn_central"/>
    <property type="match status" value="1"/>
</dbReference>
<evidence type="ECO:0000256" key="3">
    <source>
        <dbReference type="ARBA" id="ARBA00009716"/>
    </source>
</evidence>
<dbReference type="Proteomes" id="UP000886845">
    <property type="component" value="Unassembled WGS sequence"/>
</dbReference>
<dbReference type="Pfam" id="PF01645">
    <property type="entry name" value="Glu_synthase"/>
    <property type="match status" value="1"/>
</dbReference>
<reference evidence="18" key="1">
    <citation type="submission" date="2020-10" db="EMBL/GenBank/DDBJ databases">
        <authorList>
            <person name="Gilroy R."/>
        </authorList>
    </citation>
    <scope>NUCLEOTIDE SEQUENCE</scope>
    <source>
        <strain evidence="18">35461</strain>
    </source>
</reference>
<feature type="domain" description="Glutamate synthase alpha subunit C-terminal" evidence="15">
    <location>
        <begin position="692"/>
        <end position="875"/>
    </location>
</feature>
<evidence type="ECO:0000256" key="12">
    <source>
        <dbReference type="ARBA" id="ARBA00023164"/>
    </source>
</evidence>
<comment type="cofactor">
    <cofactor evidence="2">
        <name>[3Fe-4S] cluster</name>
        <dbReference type="ChEBI" id="CHEBI:21137"/>
    </cofactor>
</comment>
<dbReference type="Gene3D" id="3.20.20.70">
    <property type="entry name" value="Aldolase class I"/>
    <property type="match status" value="2"/>
</dbReference>
<comment type="similarity">
    <text evidence="3">Belongs to the glutamate synthase family.</text>
</comment>
<evidence type="ECO:0000256" key="2">
    <source>
        <dbReference type="ARBA" id="ARBA00001927"/>
    </source>
</evidence>
<keyword evidence="8" id="KW-0315">Glutamine amidotransferase</keyword>
<dbReference type="PANTHER" id="PTHR43100:SF1">
    <property type="entry name" value="GLUTAMATE SYNTHASE [NADPH] SMALL CHAIN"/>
    <property type="match status" value="1"/>
</dbReference>
<keyword evidence="10" id="KW-0408">Iron</keyword>
<evidence type="ECO:0000256" key="9">
    <source>
        <dbReference type="ARBA" id="ARBA00023002"/>
    </source>
</evidence>
<dbReference type="InterPro" id="IPR002932">
    <property type="entry name" value="Glu_synthdom"/>
</dbReference>
<dbReference type="InterPro" id="IPR013785">
    <property type="entry name" value="Aldolase_TIM"/>
</dbReference>
<organism evidence="18 19">
    <name type="scientific">Candidatus Spyradenecus faecavium</name>
    <dbReference type="NCBI Taxonomy" id="2840947"/>
    <lineage>
        <taxon>Bacteria</taxon>
        <taxon>Pseudomonadati</taxon>
        <taxon>Lentisphaerota</taxon>
        <taxon>Lentisphaeria</taxon>
        <taxon>Lentisphaerales</taxon>
        <taxon>Lentisphaeraceae</taxon>
        <taxon>Lentisphaeraceae incertae sedis</taxon>
        <taxon>Candidatus Spyradenecus</taxon>
    </lineage>
</organism>
<protein>
    <submittedName>
        <fullName evidence="18">Glutamate synthase large subunit</fullName>
        <ecNumber evidence="18">1.4.1.13</ecNumber>
    </submittedName>
</protein>
<keyword evidence="4" id="KW-0028">Amino-acid biosynthesis</keyword>
<dbReference type="InterPro" id="IPR006982">
    <property type="entry name" value="Glu_synth_centr_N"/>
</dbReference>
<evidence type="ECO:0000313" key="18">
    <source>
        <dbReference type="EMBL" id="HIV08679.1"/>
    </source>
</evidence>
<evidence type="ECO:0000256" key="10">
    <source>
        <dbReference type="ARBA" id="ARBA00023004"/>
    </source>
</evidence>
<proteinExistence type="inferred from homology"/>
<comment type="pathway">
    <text evidence="14">Amino-acid biosynthesis.</text>
</comment>
<keyword evidence="9 18" id="KW-0560">Oxidoreductase</keyword>
<evidence type="ECO:0000313" key="19">
    <source>
        <dbReference type="Proteomes" id="UP000886845"/>
    </source>
</evidence>
<dbReference type="PANTHER" id="PTHR43100">
    <property type="entry name" value="GLUTAMATE SYNTHASE [NADPH] SMALL CHAIN"/>
    <property type="match status" value="1"/>
</dbReference>
<reference evidence="18" key="2">
    <citation type="journal article" date="2021" name="PeerJ">
        <title>Extensive microbial diversity within the chicken gut microbiome revealed by metagenomics and culture.</title>
        <authorList>
            <person name="Gilroy R."/>
            <person name="Ravi A."/>
            <person name="Getino M."/>
            <person name="Pursley I."/>
            <person name="Horton D.L."/>
            <person name="Alikhan N.F."/>
            <person name="Baker D."/>
            <person name="Gharbi K."/>
            <person name="Hall N."/>
            <person name="Watson M."/>
            <person name="Adriaenssens E.M."/>
            <person name="Foster-Nyarko E."/>
            <person name="Jarju S."/>
            <person name="Secka A."/>
            <person name="Antonio M."/>
            <person name="Oren A."/>
            <person name="Chaudhuri R.R."/>
            <person name="La Ragione R."/>
            <person name="Hildebrand F."/>
            <person name="Pallen M.J."/>
        </authorList>
    </citation>
    <scope>NUCLEOTIDE SEQUENCE</scope>
    <source>
        <strain evidence="18">35461</strain>
    </source>
</reference>
<evidence type="ECO:0000259" key="17">
    <source>
        <dbReference type="Pfam" id="PF04898"/>
    </source>
</evidence>
<comment type="caution">
    <text evidence="18">The sequence shown here is derived from an EMBL/GenBank/DDBJ whole genome shotgun (WGS) entry which is preliminary data.</text>
</comment>
<keyword evidence="6" id="KW-0288">FMN</keyword>
<evidence type="ECO:0000259" key="15">
    <source>
        <dbReference type="Pfam" id="PF01493"/>
    </source>
</evidence>
<feature type="domain" description="Glutamate synthase central-N" evidence="17">
    <location>
        <begin position="2"/>
        <end position="193"/>
    </location>
</feature>
<comment type="cofactor">
    <cofactor evidence="1">
        <name>FMN</name>
        <dbReference type="ChEBI" id="CHEBI:58210"/>
    </cofactor>
</comment>
<feature type="domain" description="Glutamate synthase" evidence="16">
    <location>
        <begin position="260"/>
        <end position="613"/>
    </location>
</feature>
<evidence type="ECO:0000256" key="13">
    <source>
        <dbReference type="ARBA" id="ARBA00023291"/>
    </source>
</evidence>
<dbReference type="GO" id="GO:0006537">
    <property type="term" value="P:glutamate biosynthetic process"/>
    <property type="evidence" value="ECO:0007669"/>
    <property type="project" value="UniProtKB-KW"/>
</dbReference>
<dbReference type="GO" id="GO:0046872">
    <property type="term" value="F:metal ion binding"/>
    <property type="evidence" value="ECO:0007669"/>
    <property type="project" value="UniProtKB-KW"/>
</dbReference>
<evidence type="ECO:0000256" key="14">
    <source>
        <dbReference type="ARBA" id="ARBA00029440"/>
    </source>
</evidence>
<evidence type="ECO:0000256" key="1">
    <source>
        <dbReference type="ARBA" id="ARBA00001917"/>
    </source>
</evidence>